<dbReference type="InterPro" id="IPR008983">
    <property type="entry name" value="Tumour_necrosis_fac-like_dom"/>
</dbReference>
<protein>
    <submittedName>
        <fullName evidence="2">Uncharacterized protein LOC128366209</fullName>
    </submittedName>
</protein>
<dbReference type="Proteomes" id="UP001314229">
    <property type="component" value="Unassembled WGS sequence"/>
</dbReference>
<keyword evidence="1" id="KW-0472">Membrane</keyword>
<feature type="transmembrane region" description="Helical" evidence="1">
    <location>
        <begin position="26"/>
        <end position="51"/>
    </location>
</feature>
<evidence type="ECO:0000313" key="3">
    <source>
        <dbReference type="Proteomes" id="UP001314229"/>
    </source>
</evidence>
<reference evidence="2 3" key="1">
    <citation type="submission" date="2024-01" db="EMBL/GenBank/DDBJ databases">
        <authorList>
            <person name="Alioto T."/>
            <person name="Alioto T."/>
            <person name="Gomez Garrido J."/>
        </authorList>
    </citation>
    <scope>NUCLEOTIDE SEQUENCE [LARGE SCALE GENOMIC DNA]</scope>
</reference>
<dbReference type="Gene3D" id="2.60.120.40">
    <property type="match status" value="1"/>
</dbReference>
<keyword evidence="3" id="KW-1185">Reference proteome</keyword>
<gene>
    <name evidence="2" type="ORF">FSCOSCO3_A029034</name>
</gene>
<proteinExistence type="predicted"/>
<dbReference type="SUPFAM" id="SSF49842">
    <property type="entry name" value="TNF-like"/>
    <property type="match status" value="1"/>
</dbReference>
<dbReference type="EMBL" id="CAWUFR010000118">
    <property type="protein sequence ID" value="CAK6968375.1"/>
    <property type="molecule type" value="Genomic_DNA"/>
</dbReference>
<organism evidence="2 3">
    <name type="scientific">Scomber scombrus</name>
    <name type="common">Atlantic mackerel</name>
    <name type="synonym">Scomber vernalis</name>
    <dbReference type="NCBI Taxonomy" id="13677"/>
    <lineage>
        <taxon>Eukaryota</taxon>
        <taxon>Metazoa</taxon>
        <taxon>Chordata</taxon>
        <taxon>Craniata</taxon>
        <taxon>Vertebrata</taxon>
        <taxon>Euteleostomi</taxon>
        <taxon>Actinopterygii</taxon>
        <taxon>Neopterygii</taxon>
        <taxon>Teleostei</taxon>
        <taxon>Neoteleostei</taxon>
        <taxon>Acanthomorphata</taxon>
        <taxon>Pelagiaria</taxon>
        <taxon>Scombriformes</taxon>
        <taxon>Scombridae</taxon>
        <taxon>Scomber</taxon>
    </lineage>
</organism>
<dbReference type="AlphaFoldDB" id="A0AAV1PAF5"/>
<evidence type="ECO:0000313" key="2">
    <source>
        <dbReference type="EMBL" id="CAK6968375.1"/>
    </source>
</evidence>
<keyword evidence="1" id="KW-0812">Transmembrane</keyword>
<accession>A0AAV1PAF5</accession>
<keyword evidence="1" id="KW-1133">Transmembrane helix</keyword>
<evidence type="ECO:0000256" key="1">
    <source>
        <dbReference type="SAM" id="Phobius"/>
    </source>
</evidence>
<comment type="caution">
    <text evidence="2">The sequence shown here is derived from an EMBL/GenBank/DDBJ whole genome shotgun (WGS) entry which is preliminary data.</text>
</comment>
<sequence length="220" mass="24526">MDHQNTEMDTESLQKRERRRGSCLDVFLVVSIIFLFAAVVAVAAGGVVVMMELRSKVDSSFPSSESMSSTLTGDTPSPAYKMQDCAYLDFTSSELKNYTMSLRTVKYGSGESVGSKFIFDSNKQSLQVKRTGTYFIYIDLKLTCTGICNTGLLSVHLGKELTCEVELSAEDPTPKSRKCWTVSQMEEKTQLLAQMTIPKEGLKNWKLERNSSKFGVFLVD</sequence>
<name>A0AAV1PAF5_SCOSC</name>